<feature type="compositionally biased region" description="Polar residues" evidence="2">
    <location>
        <begin position="26"/>
        <end position="35"/>
    </location>
</feature>
<keyword evidence="4" id="KW-1185">Reference proteome</keyword>
<dbReference type="EMBL" id="LJIG01002544">
    <property type="protein sequence ID" value="KRT84396.1"/>
    <property type="molecule type" value="Genomic_DNA"/>
</dbReference>
<evidence type="ECO:0000256" key="1">
    <source>
        <dbReference type="SAM" id="Coils"/>
    </source>
</evidence>
<protein>
    <submittedName>
        <fullName evidence="3">Uncharacterized protein</fullName>
    </submittedName>
</protein>
<sequence length="123" mass="13826">MKSIRSIFRRVQGTNKNDQAGDDLSRSSSITNLSDTKNKGASSKIKKSASKDRLDKIVDKKNDKKGLTKNNNKIEDIPTYSTESLQEIESLQRQLQEMANEKSNLALQLGEQKGQCHALEKEM</sequence>
<evidence type="ECO:0000313" key="4">
    <source>
        <dbReference type="Proteomes" id="UP000051574"/>
    </source>
</evidence>
<dbReference type="AlphaFoldDB" id="A0A0T6BAP1"/>
<keyword evidence="1" id="KW-0175">Coiled coil</keyword>
<organism evidence="3 4">
    <name type="scientific">Oryctes borbonicus</name>
    <dbReference type="NCBI Taxonomy" id="1629725"/>
    <lineage>
        <taxon>Eukaryota</taxon>
        <taxon>Metazoa</taxon>
        <taxon>Ecdysozoa</taxon>
        <taxon>Arthropoda</taxon>
        <taxon>Hexapoda</taxon>
        <taxon>Insecta</taxon>
        <taxon>Pterygota</taxon>
        <taxon>Neoptera</taxon>
        <taxon>Endopterygota</taxon>
        <taxon>Coleoptera</taxon>
        <taxon>Polyphaga</taxon>
        <taxon>Scarabaeiformia</taxon>
        <taxon>Scarabaeidae</taxon>
        <taxon>Dynastinae</taxon>
        <taxon>Oryctes</taxon>
    </lineage>
</organism>
<evidence type="ECO:0000313" key="3">
    <source>
        <dbReference type="EMBL" id="KRT84396.1"/>
    </source>
</evidence>
<name>A0A0T6BAP1_9SCAR</name>
<accession>A0A0T6BAP1</accession>
<feature type="non-terminal residue" evidence="3">
    <location>
        <position position="123"/>
    </location>
</feature>
<feature type="coiled-coil region" evidence="1">
    <location>
        <begin position="81"/>
        <end position="108"/>
    </location>
</feature>
<feature type="compositionally biased region" description="Basic and acidic residues" evidence="2">
    <location>
        <begin position="49"/>
        <end position="76"/>
    </location>
</feature>
<comment type="caution">
    <text evidence="3">The sequence shown here is derived from an EMBL/GenBank/DDBJ whole genome shotgun (WGS) entry which is preliminary data.</text>
</comment>
<proteinExistence type="predicted"/>
<evidence type="ECO:0000256" key="2">
    <source>
        <dbReference type="SAM" id="MobiDB-lite"/>
    </source>
</evidence>
<reference evidence="3 4" key="1">
    <citation type="submission" date="2015-09" db="EMBL/GenBank/DDBJ databases">
        <title>Draft genome of the scarab beetle Oryctes borbonicus.</title>
        <authorList>
            <person name="Meyer J.M."/>
            <person name="Markov G.V."/>
            <person name="Baskaran P."/>
            <person name="Herrmann M."/>
            <person name="Sommer R.J."/>
            <person name="Roedelsperger C."/>
        </authorList>
    </citation>
    <scope>NUCLEOTIDE SEQUENCE [LARGE SCALE GENOMIC DNA]</scope>
    <source>
        <strain evidence="3">OB123</strain>
        <tissue evidence="3">Whole animal</tissue>
    </source>
</reference>
<dbReference type="Proteomes" id="UP000051574">
    <property type="component" value="Unassembled WGS sequence"/>
</dbReference>
<dbReference type="OrthoDB" id="10017054at2759"/>
<gene>
    <name evidence="3" type="ORF">AMK59_714</name>
</gene>
<feature type="region of interest" description="Disordered" evidence="2">
    <location>
        <begin position="1"/>
        <end position="78"/>
    </location>
</feature>